<keyword evidence="2" id="KW-0479">Metal-binding</keyword>
<dbReference type="AlphaFoldDB" id="A0A978VDB1"/>
<protein>
    <submittedName>
        <fullName evidence="4">Uncharacterized protein</fullName>
    </submittedName>
</protein>
<dbReference type="Proteomes" id="UP000813462">
    <property type="component" value="Unassembled WGS sequence"/>
</dbReference>
<comment type="caution">
    <text evidence="4">The sequence shown here is derived from an EMBL/GenBank/DDBJ whole genome shotgun (WGS) entry which is preliminary data.</text>
</comment>
<dbReference type="SUPFAM" id="SSF48264">
    <property type="entry name" value="Cytochrome P450"/>
    <property type="match status" value="1"/>
</dbReference>
<dbReference type="GO" id="GO:0016705">
    <property type="term" value="F:oxidoreductase activity, acting on paired donors, with incorporation or reduction of molecular oxygen"/>
    <property type="evidence" value="ECO:0007669"/>
    <property type="project" value="InterPro"/>
</dbReference>
<reference evidence="4" key="1">
    <citation type="journal article" date="2021" name="Front. Plant Sci.">
        <title>Chromosome-Scale Genome Assembly for Chinese Sour Jujube and Insights Into Its Genome Evolution and Domestication Signature.</title>
        <authorList>
            <person name="Shen L.-Y."/>
            <person name="Luo H."/>
            <person name="Wang X.-L."/>
            <person name="Wang X.-M."/>
            <person name="Qiu X.-J."/>
            <person name="Liu H."/>
            <person name="Zhou S.-S."/>
            <person name="Jia K.-H."/>
            <person name="Nie S."/>
            <person name="Bao Y.-T."/>
            <person name="Zhang R.-G."/>
            <person name="Yun Q.-Z."/>
            <person name="Chai Y.-H."/>
            <person name="Lu J.-Y."/>
            <person name="Li Y."/>
            <person name="Zhao S.-W."/>
            <person name="Mao J.-F."/>
            <person name="Jia S.-G."/>
            <person name="Mao Y.-M."/>
        </authorList>
    </citation>
    <scope>NUCLEOTIDE SEQUENCE</scope>
    <source>
        <strain evidence="4">AT0</strain>
        <tissue evidence="4">Leaf</tissue>
    </source>
</reference>
<dbReference type="GO" id="GO:0004497">
    <property type="term" value="F:monooxygenase activity"/>
    <property type="evidence" value="ECO:0007669"/>
    <property type="project" value="InterPro"/>
</dbReference>
<dbReference type="InterPro" id="IPR036396">
    <property type="entry name" value="Cyt_P450_sf"/>
</dbReference>
<evidence type="ECO:0000256" key="1">
    <source>
        <dbReference type="ARBA" id="ARBA00010617"/>
    </source>
</evidence>
<evidence type="ECO:0000256" key="3">
    <source>
        <dbReference type="ARBA" id="ARBA00023004"/>
    </source>
</evidence>
<comment type="similarity">
    <text evidence="1">Belongs to the cytochrome P450 family.</text>
</comment>
<dbReference type="GO" id="GO:0020037">
    <property type="term" value="F:heme binding"/>
    <property type="evidence" value="ECO:0007669"/>
    <property type="project" value="InterPro"/>
</dbReference>
<dbReference type="GO" id="GO:0005506">
    <property type="term" value="F:iron ion binding"/>
    <property type="evidence" value="ECO:0007669"/>
    <property type="project" value="InterPro"/>
</dbReference>
<accession>A0A978VDB1</accession>
<evidence type="ECO:0000313" key="4">
    <source>
        <dbReference type="EMBL" id="KAH7528350.1"/>
    </source>
</evidence>
<proteinExistence type="inferred from homology"/>
<name>A0A978VDB1_ZIZJJ</name>
<dbReference type="PANTHER" id="PTHR47955:SF15">
    <property type="entry name" value="CYTOCHROME P450 71A2-LIKE"/>
    <property type="match status" value="1"/>
</dbReference>
<evidence type="ECO:0000313" key="5">
    <source>
        <dbReference type="Proteomes" id="UP000813462"/>
    </source>
</evidence>
<dbReference type="EMBL" id="JAEACU010000005">
    <property type="protein sequence ID" value="KAH7528350.1"/>
    <property type="molecule type" value="Genomic_DNA"/>
</dbReference>
<gene>
    <name evidence="4" type="ORF">FEM48_Zijuj05G0063300</name>
</gene>
<keyword evidence="3" id="KW-0408">Iron</keyword>
<dbReference type="PANTHER" id="PTHR47955">
    <property type="entry name" value="CYTOCHROME P450 FAMILY 71 PROTEIN"/>
    <property type="match status" value="1"/>
</dbReference>
<organism evidence="4 5">
    <name type="scientific">Ziziphus jujuba var. spinosa</name>
    <dbReference type="NCBI Taxonomy" id="714518"/>
    <lineage>
        <taxon>Eukaryota</taxon>
        <taxon>Viridiplantae</taxon>
        <taxon>Streptophyta</taxon>
        <taxon>Embryophyta</taxon>
        <taxon>Tracheophyta</taxon>
        <taxon>Spermatophyta</taxon>
        <taxon>Magnoliopsida</taxon>
        <taxon>eudicotyledons</taxon>
        <taxon>Gunneridae</taxon>
        <taxon>Pentapetalae</taxon>
        <taxon>rosids</taxon>
        <taxon>fabids</taxon>
        <taxon>Rosales</taxon>
        <taxon>Rhamnaceae</taxon>
        <taxon>Paliureae</taxon>
        <taxon>Ziziphus</taxon>
    </lineage>
</organism>
<evidence type="ECO:0000256" key="2">
    <source>
        <dbReference type="ARBA" id="ARBA00022723"/>
    </source>
</evidence>
<sequence length="331" mass="38262">MLLHFGSRPVLIVSSLDGAREIIKTHDTTDKHLYSLRNKRVRSFRSIREEEVALFMKIIERHSCSSSLPLNLSEMFALLSNDLIYNIVQISKLGRNSRRGDMELEAELNLVKIKGIFLDVPLEIQRDKMAGFSINRENLKAIILVRLSVSLPLSTTEIPRIEKISNDLQTYAVAWFDPDEKLKSRIDTKVMKDKLIGTTRILLNNLYYYSNRYHEGSMIRGTFRAFHVRLLSSEPQGILNIGINVIDGWFMKKKSYILHYQKLINFVSGNGDDHDHGDFMKKATGVLESLFVRLVLAKIIKLEKEFCAWHLCNMKIAWPTRKEKEKVILPN</sequence>